<evidence type="ECO:0000313" key="1">
    <source>
        <dbReference type="EMBL" id="KAI0299749.1"/>
    </source>
</evidence>
<keyword evidence="2" id="KW-1185">Reference proteome</keyword>
<comment type="caution">
    <text evidence="1">The sequence shown here is derived from an EMBL/GenBank/DDBJ whole genome shotgun (WGS) entry which is preliminary data.</text>
</comment>
<dbReference type="AlphaFoldDB" id="A0AAD4M500"/>
<proteinExistence type="predicted"/>
<gene>
    <name evidence="1" type="ORF">B0F90DRAFT_1726975</name>
</gene>
<protein>
    <submittedName>
        <fullName evidence="1">Uncharacterized protein</fullName>
    </submittedName>
</protein>
<sequence length="80" mass="8903">MYLFPVYTAAITFALFQTLISAAAVPRAFPGLNTTILRLVCDNAVNISIQRLARSPRRSPRLSDHGFLYSPRARGMQSMC</sequence>
<organism evidence="1 2">
    <name type="scientific">Multifurca ochricompacta</name>
    <dbReference type="NCBI Taxonomy" id="376703"/>
    <lineage>
        <taxon>Eukaryota</taxon>
        <taxon>Fungi</taxon>
        <taxon>Dikarya</taxon>
        <taxon>Basidiomycota</taxon>
        <taxon>Agaricomycotina</taxon>
        <taxon>Agaricomycetes</taxon>
        <taxon>Russulales</taxon>
        <taxon>Russulaceae</taxon>
        <taxon>Multifurca</taxon>
    </lineage>
</organism>
<dbReference type="Proteomes" id="UP001203297">
    <property type="component" value="Unassembled WGS sequence"/>
</dbReference>
<dbReference type="EMBL" id="WTXG01000021">
    <property type="protein sequence ID" value="KAI0299749.1"/>
    <property type="molecule type" value="Genomic_DNA"/>
</dbReference>
<evidence type="ECO:0000313" key="2">
    <source>
        <dbReference type="Proteomes" id="UP001203297"/>
    </source>
</evidence>
<accession>A0AAD4M500</accession>
<reference evidence="1" key="1">
    <citation type="journal article" date="2022" name="New Phytol.">
        <title>Evolutionary transition to the ectomycorrhizal habit in the genomes of a hyperdiverse lineage of mushroom-forming fungi.</title>
        <authorList>
            <person name="Looney B."/>
            <person name="Miyauchi S."/>
            <person name="Morin E."/>
            <person name="Drula E."/>
            <person name="Courty P.E."/>
            <person name="Kohler A."/>
            <person name="Kuo A."/>
            <person name="LaButti K."/>
            <person name="Pangilinan J."/>
            <person name="Lipzen A."/>
            <person name="Riley R."/>
            <person name="Andreopoulos W."/>
            <person name="He G."/>
            <person name="Johnson J."/>
            <person name="Nolan M."/>
            <person name="Tritt A."/>
            <person name="Barry K.W."/>
            <person name="Grigoriev I.V."/>
            <person name="Nagy L.G."/>
            <person name="Hibbett D."/>
            <person name="Henrissat B."/>
            <person name="Matheny P.B."/>
            <person name="Labbe J."/>
            <person name="Martin F.M."/>
        </authorList>
    </citation>
    <scope>NUCLEOTIDE SEQUENCE</scope>
    <source>
        <strain evidence="1">BPL690</strain>
    </source>
</reference>
<name>A0AAD4M500_9AGAM</name>